<keyword evidence="1" id="KW-0812">Transmembrane</keyword>
<dbReference type="Proteomes" id="UP001210720">
    <property type="component" value="Unassembled WGS sequence"/>
</dbReference>
<comment type="caution">
    <text evidence="2">The sequence shown here is derived from an EMBL/GenBank/DDBJ whole genome shotgun (WGS) entry which is preliminary data.</text>
</comment>
<sequence length="177" mass="18790">MIRPEAQAQLARWREAIIGAGLILLGAYWAFFTGGGLLHWIGYGLIGIGGILVVAGFQRARFRSGQAGPGMVQVVEGRITYFGPLTGGVADIKSLSALTLDPTAEPPHWLLQQPGQPALAIPLGAAGGDALFDAFASLPGIRTEYMLRQMSQLPAGPVVIWRASDVHQSIGKPTRLH</sequence>
<accession>A0ABT4XX45</accession>
<organism evidence="2 3">
    <name type="scientific">Thalassococcus lentus</name>
    <dbReference type="NCBI Taxonomy" id="1210524"/>
    <lineage>
        <taxon>Bacteria</taxon>
        <taxon>Pseudomonadati</taxon>
        <taxon>Pseudomonadota</taxon>
        <taxon>Alphaproteobacteria</taxon>
        <taxon>Rhodobacterales</taxon>
        <taxon>Roseobacteraceae</taxon>
        <taxon>Thalassococcus</taxon>
    </lineage>
</organism>
<evidence type="ECO:0000313" key="3">
    <source>
        <dbReference type="Proteomes" id="UP001210720"/>
    </source>
</evidence>
<feature type="transmembrane region" description="Helical" evidence="1">
    <location>
        <begin position="12"/>
        <end position="31"/>
    </location>
</feature>
<evidence type="ECO:0000313" key="2">
    <source>
        <dbReference type="EMBL" id="MDA7426410.1"/>
    </source>
</evidence>
<dbReference type="EMBL" id="JAQIOY010000009">
    <property type="protein sequence ID" value="MDA7426410.1"/>
    <property type="molecule type" value="Genomic_DNA"/>
</dbReference>
<dbReference type="RefSeq" id="WP_271433766.1">
    <property type="nucleotide sequence ID" value="NZ_JAQIOY010000009.1"/>
</dbReference>
<keyword evidence="1" id="KW-0472">Membrane</keyword>
<name>A0ABT4XX45_9RHOB</name>
<proteinExistence type="predicted"/>
<gene>
    <name evidence="2" type="ORF">PFY00_16875</name>
</gene>
<keyword evidence="3" id="KW-1185">Reference proteome</keyword>
<protein>
    <submittedName>
        <fullName evidence="2">Uncharacterized protein</fullName>
    </submittedName>
</protein>
<reference evidence="2 3" key="1">
    <citation type="submission" date="2023-01" db="EMBL/GenBank/DDBJ databases">
        <title>Thalassococcus onchidii sp. nov., isolated from a marine invertebrate from the South China Sea.</title>
        <authorList>
            <person name="Xu S."/>
            <person name="Liu Z."/>
            <person name="Xu Y."/>
        </authorList>
    </citation>
    <scope>NUCLEOTIDE SEQUENCE [LARGE SCALE GENOMIC DNA]</scope>
    <source>
        <strain evidence="2 3">KCTC 32084</strain>
    </source>
</reference>
<feature type="transmembrane region" description="Helical" evidence="1">
    <location>
        <begin position="37"/>
        <end position="57"/>
    </location>
</feature>
<evidence type="ECO:0000256" key="1">
    <source>
        <dbReference type="SAM" id="Phobius"/>
    </source>
</evidence>
<keyword evidence="1" id="KW-1133">Transmembrane helix</keyword>